<dbReference type="EC" id="1.2.4.4" evidence="2"/>
<dbReference type="KEGG" id="mlj:MLAC_02220"/>
<evidence type="ECO:0000256" key="1">
    <source>
        <dbReference type="ARBA" id="ARBA00001964"/>
    </source>
</evidence>
<evidence type="ECO:0000256" key="4">
    <source>
        <dbReference type="ARBA" id="ARBA00023052"/>
    </source>
</evidence>
<keyword evidence="11" id="KW-0670">Pyruvate</keyword>
<dbReference type="Gene3D" id="3.40.50.920">
    <property type="match status" value="1"/>
</dbReference>
<dbReference type="EMBL" id="AP022581">
    <property type="protein sequence ID" value="BBX94928.1"/>
    <property type="molecule type" value="Genomic_DNA"/>
</dbReference>
<accession>A0A7I7NEU6</accession>
<feature type="domain" description="Transketolase-like pyrimidine-binding" evidence="10">
    <location>
        <begin position="13"/>
        <end position="188"/>
    </location>
</feature>
<comment type="catalytic activity">
    <reaction evidence="5">
        <text>N(6)-[(R)-lipoyl]-L-lysyl-[protein] + 3-methyl-2-oxobutanoate + H(+) = N(6)-[(R)-S(8)-2-methylpropanoyldihydrolipoyl]-L-lysyl-[protein] + CO2</text>
        <dbReference type="Rhea" id="RHEA:13457"/>
        <dbReference type="Rhea" id="RHEA-COMP:10474"/>
        <dbReference type="Rhea" id="RHEA-COMP:10497"/>
        <dbReference type="ChEBI" id="CHEBI:11851"/>
        <dbReference type="ChEBI" id="CHEBI:15378"/>
        <dbReference type="ChEBI" id="CHEBI:16526"/>
        <dbReference type="ChEBI" id="CHEBI:83099"/>
        <dbReference type="ChEBI" id="CHEBI:83142"/>
        <dbReference type="EC" id="1.2.4.4"/>
    </reaction>
</comment>
<dbReference type="RefSeq" id="WP_232070662.1">
    <property type="nucleotide sequence ID" value="NZ_AP022581.1"/>
</dbReference>
<dbReference type="CDD" id="cd07036">
    <property type="entry name" value="TPP_PYR_E1-PDHc-beta_like"/>
    <property type="match status" value="1"/>
</dbReference>
<dbReference type="SMART" id="SM00861">
    <property type="entry name" value="Transket_pyr"/>
    <property type="match status" value="1"/>
</dbReference>
<dbReference type="InterPro" id="IPR009014">
    <property type="entry name" value="Transketo_C/PFOR_II"/>
</dbReference>
<evidence type="ECO:0000256" key="3">
    <source>
        <dbReference type="ARBA" id="ARBA00023002"/>
    </source>
</evidence>
<sequence>MTVVGHMTSMTPMTYAEALNDALRHEMRRDDRVIVLGEDVAVYGGIFGVTKGLLDEFGPGRVVDTPISENGIVGAAIGMAMSGLRPVVEIMYSDFLCLALDSLANAASVYPFVSQGKVNIPLVVRTQGGPGNGAGPQHSKSLEQWTAHLPGIHTVMPSDAADAKGLLTAAIRSDDPVVLFEHKALYATEDLVPDGEHVTPLATARVLLEGTDVTIIAMSGMVRHSLDAAASLSAAGVHAEVIDVRSLRPLDTETLVASARKTGRVVVAAETWMRYGPTAEIAAVIAEQAFEDLRAPVARVGALAVPYPASPRLESAALSGSHDIVRATKRLMATELTRCHPIKARDRG</sequence>
<organism evidence="11 12">
    <name type="scientific">Mycobacterium lacus</name>
    <dbReference type="NCBI Taxonomy" id="169765"/>
    <lineage>
        <taxon>Bacteria</taxon>
        <taxon>Bacillati</taxon>
        <taxon>Actinomycetota</taxon>
        <taxon>Actinomycetes</taxon>
        <taxon>Mycobacteriales</taxon>
        <taxon>Mycobacteriaceae</taxon>
        <taxon>Mycobacterium</taxon>
    </lineage>
</organism>
<protein>
    <recommendedName>
        <fullName evidence="8">3-methyl-2-oxobutanoate dehydrogenase subunit beta</fullName>
        <ecNumber evidence="2">1.2.4.4</ecNumber>
    </recommendedName>
    <alternativeName>
        <fullName evidence="9">Branched-chain alpha-ketoacid dehydrogenase E1 component subunit beta</fullName>
    </alternativeName>
</protein>
<dbReference type="GO" id="GO:0003863">
    <property type="term" value="F:branched-chain 2-oxo acid dehydrogenase activity"/>
    <property type="evidence" value="ECO:0007669"/>
    <property type="project" value="UniProtKB-EC"/>
</dbReference>
<evidence type="ECO:0000256" key="9">
    <source>
        <dbReference type="ARBA" id="ARBA00080625"/>
    </source>
</evidence>
<dbReference type="FunFam" id="3.40.50.970:FF:000001">
    <property type="entry name" value="Pyruvate dehydrogenase E1 beta subunit"/>
    <property type="match status" value="1"/>
</dbReference>
<dbReference type="Proteomes" id="UP000466396">
    <property type="component" value="Chromosome"/>
</dbReference>
<dbReference type="Pfam" id="PF02779">
    <property type="entry name" value="Transket_pyr"/>
    <property type="match status" value="1"/>
</dbReference>
<comment type="cofactor">
    <cofactor evidence="1">
        <name>thiamine diphosphate</name>
        <dbReference type="ChEBI" id="CHEBI:58937"/>
    </cofactor>
</comment>
<evidence type="ECO:0000313" key="11">
    <source>
        <dbReference type="EMBL" id="BBX94928.1"/>
    </source>
</evidence>
<evidence type="ECO:0000256" key="6">
    <source>
        <dbReference type="ARBA" id="ARBA00059108"/>
    </source>
</evidence>
<evidence type="ECO:0000256" key="5">
    <source>
        <dbReference type="ARBA" id="ARBA00052792"/>
    </source>
</evidence>
<dbReference type="Pfam" id="PF02780">
    <property type="entry name" value="Transketolase_C"/>
    <property type="match status" value="1"/>
</dbReference>
<dbReference type="AlphaFoldDB" id="A0A7I7NEU6"/>
<dbReference type="PANTHER" id="PTHR43257:SF2">
    <property type="entry name" value="PYRUVATE DEHYDROGENASE E1 COMPONENT SUBUNIT BETA"/>
    <property type="match status" value="1"/>
</dbReference>
<evidence type="ECO:0000313" key="12">
    <source>
        <dbReference type="Proteomes" id="UP000466396"/>
    </source>
</evidence>
<reference evidence="11 12" key="1">
    <citation type="journal article" date="2019" name="Emerg. Microbes Infect.">
        <title>Comprehensive subspecies identification of 175 nontuberculous mycobacteria species based on 7547 genomic profiles.</title>
        <authorList>
            <person name="Matsumoto Y."/>
            <person name="Kinjo T."/>
            <person name="Motooka D."/>
            <person name="Nabeya D."/>
            <person name="Jung N."/>
            <person name="Uechi K."/>
            <person name="Horii T."/>
            <person name="Iida T."/>
            <person name="Fujita J."/>
            <person name="Nakamura S."/>
        </authorList>
    </citation>
    <scope>NUCLEOTIDE SEQUENCE [LARGE SCALE GENOMIC DNA]</scope>
    <source>
        <strain evidence="11 12">JCM 15657</strain>
    </source>
</reference>
<comment type="function">
    <text evidence="6">Component of the branched-chain alpha-ketoacid dehydrogenase (BCKADH) complex, that catalyzes the overall conversion of branched-chain alpha-ketoacids to acyl-CoA and CO(2).</text>
</comment>
<dbReference type="NCBIfam" id="NF006667">
    <property type="entry name" value="PRK09212.1"/>
    <property type="match status" value="1"/>
</dbReference>
<dbReference type="InterPro" id="IPR033248">
    <property type="entry name" value="Transketolase_C"/>
</dbReference>
<dbReference type="GO" id="GO:0000287">
    <property type="term" value="F:magnesium ion binding"/>
    <property type="evidence" value="ECO:0007669"/>
    <property type="project" value="UniProtKB-ARBA"/>
</dbReference>
<dbReference type="InterPro" id="IPR005475">
    <property type="entry name" value="Transketolase-like_Pyr-bd"/>
</dbReference>
<name>A0A7I7NEU6_9MYCO</name>
<dbReference type="InterPro" id="IPR029061">
    <property type="entry name" value="THDP-binding"/>
</dbReference>
<gene>
    <name evidence="11" type="ORF">MLAC_02220</name>
</gene>
<evidence type="ECO:0000256" key="2">
    <source>
        <dbReference type="ARBA" id="ARBA00012277"/>
    </source>
</evidence>
<evidence type="ECO:0000259" key="10">
    <source>
        <dbReference type="SMART" id="SM00861"/>
    </source>
</evidence>
<dbReference type="FunFam" id="3.40.50.920:FF:000001">
    <property type="entry name" value="Pyruvate dehydrogenase E1 beta subunit"/>
    <property type="match status" value="1"/>
</dbReference>
<dbReference type="Gene3D" id="3.40.50.970">
    <property type="match status" value="1"/>
</dbReference>
<evidence type="ECO:0000256" key="8">
    <source>
        <dbReference type="ARBA" id="ARBA00069117"/>
    </source>
</evidence>
<proteinExistence type="predicted"/>
<keyword evidence="3" id="KW-0560">Oxidoreductase</keyword>
<dbReference type="SUPFAM" id="SSF52518">
    <property type="entry name" value="Thiamin diphosphate-binding fold (THDP-binding)"/>
    <property type="match status" value="1"/>
</dbReference>
<evidence type="ECO:0000256" key="7">
    <source>
        <dbReference type="ARBA" id="ARBA00063870"/>
    </source>
</evidence>
<dbReference type="SUPFAM" id="SSF52922">
    <property type="entry name" value="TK C-terminal domain-like"/>
    <property type="match status" value="1"/>
</dbReference>
<dbReference type="PANTHER" id="PTHR43257">
    <property type="entry name" value="PYRUVATE DEHYDROGENASE E1 COMPONENT BETA SUBUNIT"/>
    <property type="match status" value="1"/>
</dbReference>
<keyword evidence="4" id="KW-0786">Thiamine pyrophosphate</keyword>
<comment type="subunit">
    <text evidence="7">Heteromer of E1 alpha (BkdA) and beta (BkdB) subunits. Part of the BCKADH complex, consisting of multiple copies of BkdA/BkdB (E1), BkdC (E2) and Lpd (E3).</text>
</comment>
<keyword evidence="12" id="KW-1185">Reference proteome</keyword>